<name>A0ABR7QB16_9FLAO</name>
<dbReference type="Proteomes" id="UP000619238">
    <property type="component" value="Unassembled WGS sequence"/>
</dbReference>
<dbReference type="EMBL" id="JACGWS010000008">
    <property type="protein sequence ID" value="MBC8755722.1"/>
    <property type="molecule type" value="Genomic_DNA"/>
</dbReference>
<dbReference type="PANTHER" id="PTHR39186:SF1">
    <property type="entry name" value="DUF2071 DOMAIN-CONTAINING PROTEIN"/>
    <property type="match status" value="1"/>
</dbReference>
<dbReference type="PANTHER" id="PTHR39186">
    <property type="entry name" value="DUF2071 FAMILY PROTEIN"/>
    <property type="match status" value="1"/>
</dbReference>
<gene>
    <name evidence="1" type="ORF">H2O64_13685</name>
</gene>
<dbReference type="Pfam" id="PF09844">
    <property type="entry name" value="DUF2071"/>
    <property type="match status" value="1"/>
</dbReference>
<evidence type="ECO:0000313" key="2">
    <source>
        <dbReference type="Proteomes" id="UP000619238"/>
    </source>
</evidence>
<evidence type="ECO:0000313" key="1">
    <source>
        <dbReference type="EMBL" id="MBC8755722.1"/>
    </source>
</evidence>
<comment type="caution">
    <text evidence="1">The sequence shown here is derived from an EMBL/GenBank/DDBJ whole genome shotgun (WGS) entry which is preliminary data.</text>
</comment>
<dbReference type="RefSeq" id="WP_187562771.1">
    <property type="nucleotide sequence ID" value="NZ_JACGWS010000008.1"/>
</dbReference>
<sequence>MSFLTAEWRKLVFINYTVAPEILQEYVPKGTFLDSYDGKCFVSVIGFMFKNTKVLGCKMPALHTFEEVNLRFYVKREENGVWKRGAVFIQEIVPKRLLSFVANTVYHEHYITRPMSHEWNITSETVAISYAWKNKQQTQSIAVTTKNNPVPFPENSEIEFISEHYFGYTKYSNSKTFEYEVTHPKWLYYKADDYKLNLDFELNYGEKFAHLTNTKPYSVFLMEGSKITVEPKKSLTKF</sequence>
<reference evidence="1 2" key="1">
    <citation type="submission" date="2020-07" db="EMBL/GenBank/DDBJ databases">
        <title>Description of Kordia aestuariivivens sp. nov., isolated from a tidal flat.</title>
        <authorList>
            <person name="Park S."/>
            <person name="Yoon J.-H."/>
        </authorList>
    </citation>
    <scope>NUCLEOTIDE SEQUENCE [LARGE SCALE GENOMIC DNA]</scope>
    <source>
        <strain evidence="1 2">YSTF-M3</strain>
    </source>
</reference>
<accession>A0ABR7QB16</accession>
<dbReference type="InterPro" id="IPR018644">
    <property type="entry name" value="DUF2071"/>
</dbReference>
<proteinExistence type="predicted"/>
<organism evidence="1 2">
    <name type="scientific">Kordia aestuariivivens</name>
    <dbReference type="NCBI Taxonomy" id="2759037"/>
    <lineage>
        <taxon>Bacteria</taxon>
        <taxon>Pseudomonadati</taxon>
        <taxon>Bacteroidota</taxon>
        <taxon>Flavobacteriia</taxon>
        <taxon>Flavobacteriales</taxon>
        <taxon>Flavobacteriaceae</taxon>
        <taxon>Kordia</taxon>
    </lineage>
</organism>
<protein>
    <submittedName>
        <fullName evidence="1">DUF2071 domain-containing protein</fullName>
    </submittedName>
</protein>
<keyword evidence="2" id="KW-1185">Reference proteome</keyword>